<keyword evidence="2" id="KW-1133">Transmembrane helix</keyword>
<evidence type="ECO:0000256" key="2">
    <source>
        <dbReference type="SAM" id="Phobius"/>
    </source>
</evidence>
<evidence type="ECO:0000313" key="3">
    <source>
        <dbReference type="EMBL" id="KAL3827602.1"/>
    </source>
</evidence>
<name>A0ABD3STR8_9STRA</name>
<keyword evidence="4" id="KW-1185">Reference proteome</keyword>
<feature type="compositionally biased region" description="Low complexity" evidence="1">
    <location>
        <begin position="96"/>
        <end position="109"/>
    </location>
</feature>
<dbReference type="AlphaFoldDB" id="A0ABD3STR8"/>
<dbReference type="EMBL" id="JALLPB020000002">
    <property type="protein sequence ID" value="KAL3827602.1"/>
    <property type="molecule type" value="Genomic_DNA"/>
</dbReference>
<comment type="caution">
    <text evidence="3">The sequence shown here is derived from an EMBL/GenBank/DDBJ whole genome shotgun (WGS) entry which is preliminary data.</text>
</comment>
<feature type="transmembrane region" description="Helical" evidence="2">
    <location>
        <begin position="40"/>
        <end position="60"/>
    </location>
</feature>
<accession>A0ABD3STR8</accession>
<feature type="region of interest" description="Disordered" evidence="1">
    <location>
        <begin position="382"/>
        <end position="406"/>
    </location>
</feature>
<feature type="compositionally biased region" description="Low complexity" evidence="1">
    <location>
        <begin position="140"/>
        <end position="150"/>
    </location>
</feature>
<proteinExistence type="predicted"/>
<dbReference type="PANTHER" id="PTHR32301">
    <property type="entry name" value="COUNTIN RECEPTOR CNR3-RELATED"/>
    <property type="match status" value="1"/>
</dbReference>
<dbReference type="InterPro" id="IPR053259">
    <property type="entry name" value="Golvesin-related_Golgi"/>
</dbReference>
<organism evidence="3 4">
    <name type="scientific">Cyclostephanos tholiformis</name>
    <dbReference type="NCBI Taxonomy" id="382380"/>
    <lineage>
        <taxon>Eukaryota</taxon>
        <taxon>Sar</taxon>
        <taxon>Stramenopiles</taxon>
        <taxon>Ochrophyta</taxon>
        <taxon>Bacillariophyta</taxon>
        <taxon>Coscinodiscophyceae</taxon>
        <taxon>Thalassiosirophycidae</taxon>
        <taxon>Stephanodiscales</taxon>
        <taxon>Stephanodiscaceae</taxon>
        <taxon>Cyclostephanos</taxon>
    </lineage>
</organism>
<protein>
    <submittedName>
        <fullName evidence="3">Uncharacterized protein</fullName>
    </submittedName>
</protein>
<dbReference type="Proteomes" id="UP001530377">
    <property type="component" value="Unassembled WGS sequence"/>
</dbReference>
<evidence type="ECO:0000256" key="1">
    <source>
        <dbReference type="SAM" id="MobiDB-lite"/>
    </source>
</evidence>
<feature type="region of interest" description="Disordered" evidence="1">
    <location>
        <begin position="95"/>
        <end position="150"/>
    </location>
</feature>
<gene>
    <name evidence="3" type="ORF">ACHAXA_002099</name>
</gene>
<feature type="compositionally biased region" description="Gly residues" evidence="1">
    <location>
        <begin position="385"/>
        <end position="394"/>
    </location>
</feature>
<reference evidence="3 4" key="1">
    <citation type="submission" date="2024-10" db="EMBL/GenBank/DDBJ databases">
        <title>Updated reference genomes for cyclostephanoid diatoms.</title>
        <authorList>
            <person name="Roberts W.R."/>
            <person name="Alverson A.J."/>
        </authorList>
    </citation>
    <scope>NUCLEOTIDE SEQUENCE [LARGE SCALE GENOMIC DNA]</scope>
    <source>
        <strain evidence="3 4">AJA228-03</strain>
    </source>
</reference>
<keyword evidence="2" id="KW-0812">Transmembrane</keyword>
<dbReference type="InterPro" id="IPR027417">
    <property type="entry name" value="P-loop_NTPase"/>
</dbReference>
<evidence type="ECO:0000313" key="4">
    <source>
        <dbReference type="Proteomes" id="UP001530377"/>
    </source>
</evidence>
<dbReference type="Gene3D" id="3.40.50.300">
    <property type="entry name" value="P-loop containing nucleotide triphosphate hydrolases"/>
    <property type="match status" value="1"/>
</dbReference>
<keyword evidence="2" id="KW-0472">Membrane</keyword>
<dbReference type="PANTHER" id="PTHR32301:SF6">
    <property type="entry name" value="GOLVESIN-RELATED"/>
    <property type="match status" value="1"/>
</dbReference>
<sequence>MTMVAPLPPHPRRLRRHKNDGSMGGMLHTLTKAISSHASILLPLILFPLVLLVVSTAMLATSMARSAMISGTIGGVDIEGYASYHGPICVPAPVGRASSSSATSRRATTCDGGNAAPSSSSSHHREYGAGTMGEVRRSRSSPPRKMSDSPSTYPVYFIHIGKAGGTSVDDLMTRIFKCSNRSYVGRVHYDWSYIRHRERLRRRTITIGNMDDDEYREHFRGDNGYHFDDDDDDVTSSADVVTFLRYPVSRALSQFEYSKTQPWAIGTNASFLTQTLDEYLDDEHKTWMQPISDGESGTDWLAGIFPSEDDGGGWILTDGKETRTKARLRSNRTASALLAARRLEKTAWFGLLEDVTRSMELLSATLGLQYVPIFPMQNSRIGRNVRGGGGGGKGGGKEEGQPPLSVETTRKIESYVPGDLWLYEYATRLFDARYEYFVIGEGRCPYIPPEMPPLPDFR</sequence>